<dbReference type="Pfam" id="PF00394">
    <property type="entry name" value="Cu-oxidase"/>
    <property type="match status" value="1"/>
</dbReference>
<dbReference type="PANTHER" id="PTHR11758">
    <property type="entry name" value="40S RIBOSOMAL PROTEIN S15A"/>
    <property type="match status" value="1"/>
</dbReference>
<dbReference type="InterPro" id="IPR001117">
    <property type="entry name" value="Cu-oxidase_2nd"/>
</dbReference>
<dbReference type="Proteomes" id="UP000011115">
    <property type="component" value="Unassembled WGS sequence"/>
</dbReference>
<dbReference type="GO" id="GO:0022627">
    <property type="term" value="C:cytosolic small ribosomal subunit"/>
    <property type="evidence" value="ECO:0000318"/>
    <property type="project" value="GO_Central"/>
</dbReference>
<keyword evidence="4" id="KW-0732">Signal</keyword>
<dbReference type="AlphaFoldDB" id="M1C413"/>
<evidence type="ECO:0000259" key="5">
    <source>
        <dbReference type="Pfam" id="PF00394"/>
    </source>
</evidence>
<dbReference type="eggNOG" id="KOG1754">
    <property type="taxonomic scope" value="Eukaryota"/>
</dbReference>
<accession>M1C413</accession>
<feature type="domain" description="Plastocyanin-like" evidence="5">
    <location>
        <begin position="61"/>
        <end position="164"/>
    </location>
</feature>
<dbReference type="STRING" id="4113.M1C413"/>
<dbReference type="SUPFAM" id="SSF56047">
    <property type="entry name" value="Ribosomal protein S8"/>
    <property type="match status" value="2"/>
</dbReference>
<reference evidence="7" key="1">
    <citation type="journal article" date="2011" name="Nature">
        <title>Genome sequence and analysis of the tuber crop potato.</title>
        <authorList>
            <consortium name="The Potato Genome Sequencing Consortium"/>
        </authorList>
    </citation>
    <scope>NUCLEOTIDE SEQUENCE [LARGE SCALE GENOMIC DNA]</scope>
    <source>
        <strain evidence="7">cv. DM1-3 516 R44</strain>
    </source>
</reference>
<dbReference type="InterPro" id="IPR035987">
    <property type="entry name" value="Ribosomal_uS8_sf"/>
</dbReference>
<dbReference type="SUPFAM" id="SSF49503">
    <property type="entry name" value="Cupredoxins"/>
    <property type="match status" value="1"/>
</dbReference>
<keyword evidence="7" id="KW-1185">Reference proteome</keyword>
<keyword evidence="2" id="KW-0689">Ribosomal protein</keyword>
<evidence type="ECO:0000313" key="6">
    <source>
        <dbReference type="EnsemblPlants" id="PGSC0003DMT400059259"/>
    </source>
</evidence>
<name>M1C413_SOLTU</name>
<keyword evidence="3" id="KW-0687">Ribonucleoprotein</keyword>
<dbReference type="InParanoid" id="M1C413"/>
<dbReference type="InterPro" id="IPR008972">
    <property type="entry name" value="Cupredoxin"/>
</dbReference>
<dbReference type="eggNOG" id="KOG1263">
    <property type="taxonomic scope" value="Eukaryota"/>
</dbReference>
<organism evidence="6 7">
    <name type="scientific">Solanum tuberosum</name>
    <name type="common">Potato</name>
    <dbReference type="NCBI Taxonomy" id="4113"/>
    <lineage>
        <taxon>Eukaryota</taxon>
        <taxon>Viridiplantae</taxon>
        <taxon>Streptophyta</taxon>
        <taxon>Embryophyta</taxon>
        <taxon>Tracheophyta</taxon>
        <taxon>Spermatophyta</taxon>
        <taxon>Magnoliopsida</taxon>
        <taxon>eudicotyledons</taxon>
        <taxon>Gunneridae</taxon>
        <taxon>Pentapetalae</taxon>
        <taxon>asterids</taxon>
        <taxon>lamiids</taxon>
        <taxon>Solanales</taxon>
        <taxon>Solanaceae</taxon>
        <taxon>Solanoideae</taxon>
        <taxon>Solaneae</taxon>
        <taxon>Solanum</taxon>
    </lineage>
</organism>
<dbReference type="Gramene" id="PGSC0003DMT400059259">
    <property type="protein sequence ID" value="PGSC0003DMT400059259"/>
    <property type="gene ID" value="PGSC0003DMG400023022"/>
</dbReference>
<dbReference type="Gene3D" id="3.30.1370.30">
    <property type="match status" value="1"/>
</dbReference>
<evidence type="ECO:0000256" key="1">
    <source>
        <dbReference type="ARBA" id="ARBA00006471"/>
    </source>
</evidence>
<dbReference type="InterPro" id="IPR000630">
    <property type="entry name" value="Ribosomal_uS8"/>
</dbReference>
<evidence type="ECO:0000256" key="2">
    <source>
        <dbReference type="ARBA" id="ARBA00022980"/>
    </source>
</evidence>
<protein>
    <recommendedName>
        <fullName evidence="5">Plastocyanin-like domain-containing protein</fullName>
    </recommendedName>
</protein>
<feature type="signal peptide" evidence="4">
    <location>
        <begin position="1"/>
        <end position="16"/>
    </location>
</feature>
<sequence length="205" mass="23215">MLYLVWPAGLIFLLLSFDEQGKRDETPNQIQCSNNGYIGEFEYVDDHRSGKIVVELNGRLNKCGTFRIVVDTGKTYLLRVVNAAMSKTLYFGIARHNLTIVAMDGSRITKLFTTDYVELSIQQSVDCIFEANQQPDYYYMVAGTNVSQTHDTNKITTAIIEYQGYIGEFEYVDDHRSGKIVVELNGRLNKCGVISPRFDVGVKEI</sequence>
<dbReference type="GO" id="GO:0006412">
    <property type="term" value="P:translation"/>
    <property type="evidence" value="ECO:0007669"/>
    <property type="project" value="InterPro"/>
</dbReference>
<evidence type="ECO:0000313" key="7">
    <source>
        <dbReference type="Proteomes" id="UP000011115"/>
    </source>
</evidence>
<dbReference type="EnsemblPlants" id="PGSC0003DMT400059259">
    <property type="protein sequence ID" value="PGSC0003DMT400059259"/>
    <property type="gene ID" value="PGSC0003DMG400023022"/>
</dbReference>
<proteinExistence type="inferred from homology"/>
<feature type="chain" id="PRO_5004013922" description="Plastocyanin-like domain-containing protein" evidence="4">
    <location>
        <begin position="17"/>
        <end position="205"/>
    </location>
</feature>
<dbReference type="HOGENOM" id="CLU_1339553_0_0_1"/>
<dbReference type="Gene3D" id="2.60.40.420">
    <property type="entry name" value="Cupredoxins - blue copper proteins"/>
    <property type="match status" value="1"/>
</dbReference>
<dbReference type="PaxDb" id="4113-PGSC0003DMT400059259"/>
<dbReference type="GO" id="GO:0003735">
    <property type="term" value="F:structural constituent of ribosome"/>
    <property type="evidence" value="ECO:0000318"/>
    <property type="project" value="GO_Central"/>
</dbReference>
<reference evidence="6" key="2">
    <citation type="submission" date="2015-06" db="UniProtKB">
        <authorList>
            <consortium name="EnsemblPlants"/>
        </authorList>
    </citation>
    <scope>IDENTIFICATION</scope>
    <source>
        <strain evidence="6">DM1-3 516 R44</strain>
    </source>
</reference>
<evidence type="ECO:0000256" key="3">
    <source>
        <dbReference type="ARBA" id="ARBA00023274"/>
    </source>
</evidence>
<evidence type="ECO:0000256" key="4">
    <source>
        <dbReference type="SAM" id="SignalP"/>
    </source>
</evidence>
<comment type="similarity">
    <text evidence="1">Belongs to the universal ribosomal protein uS8 family.</text>
</comment>